<dbReference type="KEGG" id="tps:THAPSDRAFT_24418"/>
<organism evidence="4 5">
    <name type="scientific">Thalassiosira pseudonana</name>
    <name type="common">Marine diatom</name>
    <name type="synonym">Cyclotella nana</name>
    <dbReference type="NCBI Taxonomy" id="35128"/>
    <lineage>
        <taxon>Eukaryota</taxon>
        <taxon>Sar</taxon>
        <taxon>Stramenopiles</taxon>
        <taxon>Ochrophyta</taxon>
        <taxon>Bacillariophyta</taxon>
        <taxon>Coscinodiscophyceae</taxon>
        <taxon>Thalassiosirophycidae</taxon>
        <taxon>Thalassiosirales</taxon>
        <taxon>Thalassiosiraceae</taxon>
        <taxon>Thalassiosira</taxon>
    </lineage>
</organism>
<feature type="region of interest" description="Disordered" evidence="1">
    <location>
        <begin position="967"/>
        <end position="1028"/>
    </location>
</feature>
<feature type="compositionally biased region" description="Polar residues" evidence="1">
    <location>
        <begin position="29"/>
        <end position="44"/>
    </location>
</feature>
<dbReference type="GeneID" id="7443234"/>
<dbReference type="PANTHER" id="PTHR35580:SF1">
    <property type="entry name" value="PHYTASE-LIKE DOMAIN-CONTAINING PROTEIN"/>
    <property type="match status" value="1"/>
</dbReference>
<dbReference type="HOGENOM" id="CLU_294845_0_0_1"/>
<evidence type="ECO:0000313" key="4">
    <source>
        <dbReference type="EMBL" id="EED89590.1"/>
    </source>
</evidence>
<keyword evidence="3" id="KW-0732">Signal</keyword>
<sequence length="1028" mass="109119">MKALPLLSLPLLAQPTAATPTADPFLPQGYQSGHFTSTTDSSPLDSEHINDDSYAGAMVYDAQHNLVYFTGSTYGAYFDGDLMSGDGNDGGGHVNGDTSGVVGGAVGEGGKRQPHLANSDCFVGVLKLPVEQSPNVKDDPSWLVHSAVGGTEPKLIYARRIGTTQNSETCSTLLILPSVNDALVTQSPDSKLKLALLGYVNPTPLSSADLSSLSGSGSGSNNSNNGEDAFGGGPNKRQLYDNNKGGFFNSIAKSGPITQKGRAYGFVVDFDISLESEVASTTTTTTQQQQTPQGENFNKAYGALLGGYVLESSPLVYPVALTQNKRSTNQIYVVSMHSDKESGVLNPEYKSTIQEESDGSLRMRPDGTLGGAGGNGGDVVGGVPKYGTDFYVKVQQLSITPYQELMDIEPTPTEKVKKTMESGWGFGFKLNDARDVRPSCIEFVKGRTPDEDLLLLAGTTRKNGEGGYEELDGFVTKLVPPPPSPVDGSEANVIVQDESSHPTKRIDSTTGRDETVTSICLPPPNPDTGAVTHAFVVGSIANSQSASNPSGKDPSLAYILMMKLDDMSTIWKQRIPSIHPSGIGGDVLGEGCAVSPDGSVVYLAGTIDGGSALNTGLPGNPSDPDDPNSPPIEPIGGTTDVFVVAYDVGFGNVKWGKQIGTVDEDKLARGGGVTVDNEGNVMIMGSTRGPMQRYRPNSAEGRRERQLQGQSQQQQTTNRLASDVFFMSLSRENGHYVNAPYTGSPSGNVNKAGSAFAMGSNGGLSAGGIAGISIAVIAVTCAVLLLVRRRRANNRNNKEIGRMWRNDGGDDFSFDQGGSGFRDQSIGGRKCSGRDRSDRNASSGALRIVRGGVQDDDWDDGADRISRSATWMTNNTKNVKKKFSMFKSSGDGSTSSISGSNSSGYKPKSYTTKRSSENLNFLSSLREEANSTMTKMFKDSPDTTTDPRLDDGASIKSLLSHYREVRKNKLFDGDDDSKKDDDDSVDGKKNALRSHPPPPPPRPNAVNNEVRRMSSDGSADGLAEFTIV</sequence>
<evidence type="ECO:0008006" key="6">
    <source>
        <dbReference type="Google" id="ProtNLM"/>
    </source>
</evidence>
<feature type="compositionally biased region" description="Low complexity" evidence="1">
    <location>
        <begin position="209"/>
        <end position="226"/>
    </location>
</feature>
<feature type="compositionally biased region" description="Low complexity" evidence="1">
    <location>
        <begin position="886"/>
        <end position="904"/>
    </location>
</feature>
<evidence type="ECO:0000256" key="2">
    <source>
        <dbReference type="SAM" id="Phobius"/>
    </source>
</evidence>
<evidence type="ECO:0000313" key="5">
    <source>
        <dbReference type="Proteomes" id="UP000001449"/>
    </source>
</evidence>
<feature type="region of interest" description="Disordered" evidence="1">
    <location>
        <begin position="886"/>
        <end position="919"/>
    </location>
</feature>
<dbReference type="OMA" id="NDMSTEW"/>
<feature type="region of interest" description="Disordered" evidence="1">
    <location>
        <begin position="815"/>
        <end position="848"/>
    </location>
</feature>
<keyword evidence="2" id="KW-0812">Transmembrane</keyword>
<dbReference type="InterPro" id="IPR052918">
    <property type="entry name" value="Motility_Chemotaxis_Reg"/>
</dbReference>
<dbReference type="InParanoid" id="B8C9Y4"/>
<dbReference type="PaxDb" id="35128-Thaps24418"/>
<protein>
    <recommendedName>
        <fullName evidence="6">Phytase-like domain-containing protein</fullName>
    </recommendedName>
</protein>
<keyword evidence="2" id="KW-0472">Membrane</keyword>
<reference evidence="4 5" key="1">
    <citation type="journal article" date="2004" name="Science">
        <title>The genome of the diatom Thalassiosira pseudonana: ecology, evolution, and metabolism.</title>
        <authorList>
            <person name="Armbrust E.V."/>
            <person name="Berges J.A."/>
            <person name="Bowler C."/>
            <person name="Green B.R."/>
            <person name="Martinez D."/>
            <person name="Putnam N.H."/>
            <person name="Zhou S."/>
            <person name="Allen A.E."/>
            <person name="Apt K.E."/>
            <person name="Bechner M."/>
            <person name="Brzezinski M.A."/>
            <person name="Chaal B.K."/>
            <person name="Chiovitti A."/>
            <person name="Davis A.K."/>
            <person name="Demarest M.S."/>
            <person name="Detter J.C."/>
            <person name="Glavina T."/>
            <person name="Goodstein D."/>
            <person name="Hadi M.Z."/>
            <person name="Hellsten U."/>
            <person name="Hildebrand M."/>
            <person name="Jenkins B.D."/>
            <person name="Jurka J."/>
            <person name="Kapitonov V.V."/>
            <person name="Kroger N."/>
            <person name="Lau W.W."/>
            <person name="Lane T.W."/>
            <person name="Larimer F.W."/>
            <person name="Lippmeier J.C."/>
            <person name="Lucas S."/>
            <person name="Medina M."/>
            <person name="Montsant A."/>
            <person name="Obornik M."/>
            <person name="Parker M.S."/>
            <person name="Palenik B."/>
            <person name="Pazour G.J."/>
            <person name="Richardson P.M."/>
            <person name="Rynearson T.A."/>
            <person name="Saito M.A."/>
            <person name="Schwartz D.C."/>
            <person name="Thamatrakoln K."/>
            <person name="Valentin K."/>
            <person name="Vardi A."/>
            <person name="Wilkerson F.P."/>
            <person name="Rokhsar D.S."/>
        </authorList>
    </citation>
    <scope>NUCLEOTIDE SEQUENCE [LARGE SCALE GENOMIC DNA]</scope>
    <source>
        <strain evidence="4 5">CCMP1335</strain>
    </source>
</reference>
<feature type="signal peptide" evidence="3">
    <location>
        <begin position="1"/>
        <end position="18"/>
    </location>
</feature>
<accession>B8C9Y4</accession>
<dbReference type="EMBL" id="CM000647">
    <property type="protein sequence ID" value="EED89590.1"/>
    <property type="molecule type" value="Genomic_DNA"/>
</dbReference>
<dbReference type="eggNOG" id="ENOG502T6W9">
    <property type="taxonomic scope" value="Eukaryota"/>
</dbReference>
<reference evidence="4 5" key="2">
    <citation type="journal article" date="2008" name="Nature">
        <title>The Phaeodactylum genome reveals the evolutionary history of diatom genomes.</title>
        <authorList>
            <person name="Bowler C."/>
            <person name="Allen A.E."/>
            <person name="Badger J.H."/>
            <person name="Grimwood J."/>
            <person name="Jabbari K."/>
            <person name="Kuo A."/>
            <person name="Maheswari U."/>
            <person name="Martens C."/>
            <person name="Maumus F."/>
            <person name="Otillar R.P."/>
            <person name="Rayko E."/>
            <person name="Salamov A."/>
            <person name="Vandepoele K."/>
            <person name="Beszteri B."/>
            <person name="Gruber A."/>
            <person name="Heijde M."/>
            <person name="Katinka M."/>
            <person name="Mock T."/>
            <person name="Valentin K."/>
            <person name="Verret F."/>
            <person name="Berges J.A."/>
            <person name="Brownlee C."/>
            <person name="Cadoret J.P."/>
            <person name="Chiovitti A."/>
            <person name="Choi C.J."/>
            <person name="Coesel S."/>
            <person name="De Martino A."/>
            <person name="Detter J.C."/>
            <person name="Durkin C."/>
            <person name="Falciatore A."/>
            <person name="Fournet J."/>
            <person name="Haruta M."/>
            <person name="Huysman M.J."/>
            <person name="Jenkins B.D."/>
            <person name="Jiroutova K."/>
            <person name="Jorgensen R.E."/>
            <person name="Joubert Y."/>
            <person name="Kaplan A."/>
            <person name="Kroger N."/>
            <person name="Kroth P.G."/>
            <person name="La Roche J."/>
            <person name="Lindquist E."/>
            <person name="Lommer M."/>
            <person name="Martin-Jezequel V."/>
            <person name="Lopez P.J."/>
            <person name="Lucas S."/>
            <person name="Mangogna M."/>
            <person name="McGinnis K."/>
            <person name="Medlin L.K."/>
            <person name="Montsant A."/>
            <person name="Oudot-Le Secq M.P."/>
            <person name="Napoli C."/>
            <person name="Obornik M."/>
            <person name="Parker M.S."/>
            <person name="Petit J.L."/>
            <person name="Porcel B.M."/>
            <person name="Poulsen N."/>
            <person name="Robison M."/>
            <person name="Rychlewski L."/>
            <person name="Rynearson T.A."/>
            <person name="Schmutz J."/>
            <person name="Shapiro H."/>
            <person name="Siaut M."/>
            <person name="Stanley M."/>
            <person name="Sussman M.R."/>
            <person name="Taylor A.R."/>
            <person name="Vardi A."/>
            <person name="von Dassow P."/>
            <person name="Vyverman W."/>
            <person name="Willis A."/>
            <person name="Wyrwicz L.S."/>
            <person name="Rokhsar D.S."/>
            <person name="Weissenbach J."/>
            <person name="Armbrust E.V."/>
            <person name="Green B.R."/>
            <person name="Van de Peer Y."/>
            <person name="Grigoriev I.V."/>
        </authorList>
    </citation>
    <scope>NUCLEOTIDE SEQUENCE [LARGE SCALE GENOMIC DNA]</scope>
    <source>
        <strain evidence="4 5">CCMP1335</strain>
    </source>
</reference>
<feature type="region of interest" description="Disordered" evidence="1">
    <location>
        <begin position="20"/>
        <end position="48"/>
    </location>
</feature>
<evidence type="ECO:0000256" key="1">
    <source>
        <dbReference type="SAM" id="MobiDB-lite"/>
    </source>
</evidence>
<keyword evidence="2" id="KW-1133">Transmembrane helix</keyword>
<dbReference type="RefSeq" id="XP_002293129.1">
    <property type="nucleotide sequence ID" value="XM_002293093.1"/>
</dbReference>
<feature type="chain" id="PRO_5002869909" description="Phytase-like domain-containing protein" evidence="3">
    <location>
        <begin position="19"/>
        <end position="1028"/>
    </location>
</feature>
<keyword evidence="5" id="KW-1185">Reference proteome</keyword>
<name>B8C9Y4_THAPS</name>
<feature type="transmembrane region" description="Helical" evidence="2">
    <location>
        <begin position="764"/>
        <end position="787"/>
    </location>
</feature>
<feature type="region of interest" description="Disordered" evidence="1">
    <location>
        <begin position="613"/>
        <end position="636"/>
    </location>
</feature>
<evidence type="ECO:0000256" key="3">
    <source>
        <dbReference type="SAM" id="SignalP"/>
    </source>
</evidence>
<feature type="region of interest" description="Disordered" evidence="1">
    <location>
        <begin position="497"/>
        <end position="517"/>
    </location>
</feature>
<feature type="compositionally biased region" description="Basic and acidic residues" evidence="1">
    <location>
        <begin position="498"/>
        <end position="515"/>
    </location>
</feature>
<dbReference type="AlphaFoldDB" id="B8C9Y4"/>
<proteinExistence type="predicted"/>
<feature type="compositionally biased region" description="Basic and acidic residues" evidence="1">
    <location>
        <begin position="967"/>
        <end position="989"/>
    </location>
</feature>
<feature type="region of interest" description="Disordered" evidence="1">
    <location>
        <begin position="209"/>
        <end position="236"/>
    </location>
</feature>
<feature type="compositionally biased region" description="Polar residues" evidence="1">
    <location>
        <begin position="909"/>
        <end position="919"/>
    </location>
</feature>
<gene>
    <name evidence="4" type="ORF">THAPSDRAFT_24418</name>
</gene>
<dbReference type="Proteomes" id="UP000001449">
    <property type="component" value="Chromosome 12"/>
</dbReference>
<dbReference type="PANTHER" id="PTHR35580">
    <property type="entry name" value="CELL SURFACE GLYCOPROTEIN (S-LAYER PROTEIN)-LIKE PROTEIN"/>
    <property type="match status" value="1"/>
</dbReference>